<dbReference type="AlphaFoldDB" id="A0A9N9E9Q3"/>
<accession>A0A9N9E9Q3</accession>
<reference evidence="1" key="1">
    <citation type="submission" date="2021-06" db="EMBL/GenBank/DDBJ databases">
        <authorList>
            <person name="Kallberg Y."/>
            <person name="Tangrot J."/>
            <person name="Rosling A."/>
        </authorList>
    </citation>
    <scope>NUCLEOTIDE SEQUENCE</scope>
    <source>
        <strain evidence="1">FL966</strain>
    </source>
</reference>
<protein>
    <submittedName>
        <fullName evidence="1">10330_t:CDS:1</fullName>
    </submittedName>
</protein>
<feature type="non-terminal residue" evidence="1">
    <location>
        <position position="218"/>
    </location>
</feature>
<evidence type="ECO:0000313" key="2">
    <source>
        <dbReference type="Proteomes" id="UP000789759"/>
    </source>
</evidence>
<organism evidence="1 2">
    <name type="scientific">Cetraspora pellucida</name>
    <dbReference type="NCBI Taxonomy" id="1433469"/>
    <lineage>
        <taxon>Eukaryota</taxon>
        <taxon>Fungi</taxon>
        <taxon>Fungi incertae sedis</taxon>
        <taxon>Mucoromycota</taxon>
        <taxon>Glomeromycotina</taxon>
        <taxon>Glomeromycetes</taxon>
        <taxon>Diversisporales</taxon>
        <taxon>Gigasporaceae</taxon>
        <taxon>Cetraspora</taxon>
    </lineage>
</organism>
<sequence length="218" mass="25463">NKQNIQMSCIGVLNCSVFSEGNFTKQLSFNYCVHYICSKCFQQNDEHLYERPDKSKKFQLKTKLEKHHDDASDILKLVEKYIILVVDLDNHELQERLLIKIFLALTIFNNEIINEEIKTEKSPSKKLGKEILHLYFEVKENINYLKNLSLYEEYFNTLTKQNTLILKQTFSSVNPLKCLHCTTLKVEKTILLQLLKLENTISNNKIQAVSDLNTVSLD</sequence>
<proteinExistence type="predicted"/>
<comment type="caution">
    <text evidence="1">The sequence shown here is derived from an EMBL/GenBank/DDBJ whole genome shotgun (WGS) entry which is preliminary data.</text>
</comment>
<keyword evidence="2" id="KW-1185">Reference proteome</keyword>
<dbReference type="EMBL" id="CAJVQA010008081">
    <property type="protein sequence ID" value="CAG8666294.1"/>
    <property type="molecule type" value="Genomic_DNA"/>
</dbReference>
<dbReference type="OrthoDB" id="2446931at2759"/>
<name>A0A9N9E9Q3_9GLOM</name>
<dbReference type="Proteomes" id="UP000789759">
    <property type="component" value="Unassembled WGS sequence"/>
</dbReference>
<evidence type="ECO:0000313" key="1">
    <source>
        <dbReference type="EMBL" id="CAG8666294.1"/>
    </source>
</evidence>
<gene>
    <name evidence="1" type="ORF">CPELLU_LOCUS10043</name>
</gene>